<keyword evidence="1" id="KW-0472">Membrane</keyword>
<accession>A0A512ME69</accession>
<evidence type="ECO:0000313" key="2">
    <source>
        <dbReference type="EMBL" id="GEP44992.1"/>
    </source>
</evidence>
<keyword evidence="1" id="KW-0812">Transmembrane</keyword>
<dbReference type="RefSeq" id="WP_146853472.1">
    <property type="nucleotide sequence ID" value="NZ_BKAG01000040.1"/>
</dbReference>
<feature type="transmembrane region" description="Helical" evidence="1">
    <location>
        <begin position="85"/>
        <end position="103"/>
    </location>
</feature>
<evidence type="ECO:0000313" key="3">
    <source>
        <dbReference type="Proteomes" id="UP000321577"/>
    </source>
</evidence>
<comment type="caution">
    <text evidence="2">The sequence shown here is derived from an EMBL/GenBank/DDBJ whole genome shotgun (WGS) entry which is preliminary data.</text>
</comment>
<dbReference type="EMBL" id="BKAG01000040">
    <property type="protein sequence ID" value="GEP44992.1"/>
    <property type="molecule type" value="Genomic_DNA"/>
</dbReference>
<dbReference type="Proteomes" id="UP000321577">
    <property type="component" value="Unassembled WGS sequence"/>
</dbReference>
<protein>
    <recommendedName>
        <fullName evidence="4">DUF3379 domain-containing protein</fullName>
    </recommendedName>
</protein>
<evidence type="ECO:0000256" key="1">
    <source>
        <dbReference type="SAM" id="Phobius"/>
    </source>
</evidence>
<name>A0A512ME69_9BACT</name>
<keyword evidence="1" id="KW-1133">Transmembrane helix</keyword>
<sequence>MTREEARLELDATTLRPQDASAEARAHAERDADLAAWVEQRRTFDESVADLLTPDAAPAGLREKLLALEFASLPAKKPVRWMRRGLMSAAAAVACLWLGWAMIDPVSGEMPPWQAESLRAINRVDHGLAALDERAPTYEEVRKLLISSGAPCPGKILPGCLCSQPTFGCKRVKIDGLPATIICFQTRENKEAHLIVFDDATFPDVEQRLPKLRTSQKWHLATWSDGDKTYMLATRAEEVELKRLLGVL</sequence>
<organism evidence="2 3">
    <name type="scientific">Brevifollis gellanilyticus</name>
    <dbReference type="NCBI Taxonomy" id="748831"/>
    <lineage>
        <taxon>Bacteria</taxon>
        <taxon>Pseudomonadati</taxon>
        <taxon>Verrucomicrobiota</taxon>
        <taxon>Verrucomicrobiia</taxon>
        <taxon>Verrucomicrobiales</taxon>
        <taxon>Verrucomicrobiaceae</taxon>
    </lineage>
</organism>
<keyword evidence="3" id="KW-1185">Reference proteome</keyword>
<dbReference type="OrthoDB" id="187214at2"/>
<dbReference type="AlphaFoldDB" id="A0A512ME69"/>
<reference evidence="2 3" key="1">
    <citation type="submission" date="2019-07" db="EMBL/GenBank/DDBJ databases">
        <title>Whole genome shotgun sequence of Brevifollis gellanilyticus NBRC 108608.</title>
        <authorList>
            <person name="Hosoyama A."/>
            <person name="Uohara A."/>
            <person name="Ohji S."/>
            <person name="Ichikawa N."/>
        </authorList>
    </citation>
    <scope>NUCLEOTIDE SEQUENCE [LARGE SCALE GENOMIC DNA]</scope>
    <source>
        <strain evidence="2 3">NBRC 108608</strain>
    </source>
</reference>
<evidence type="ECO:0008006" key="4">
    <source>
        <dbReference type="Google" id="ProtNLM"/>
    </source>
</evidence>
<proteinExistence type="predicted"/>
<gene>
    <name evidence="2" type="ORF">BGE01nite_42830</name>
</gene>